<dbReference type="Proteomes" id="UP000038045">
    <property type="component" value="Unplaced"/>
</dbReference>
<dbReference type="CDD" id="cd00024">
    <property type="entry name" value="CD_CSD"/>
    <property type="match status" value="1"/>
</dbReference>
<dbReference type="AlphaFoldDB" id="A0A0N4ZWL6"/>
<reference evidence="6" key="1">
    <citation type="submission" date="2017-02" db="UniProtKB">
        <authorList>
            <consortium name="WormBaseParasite"/>
        </authorList>
    </citation>
    <scope>IDENTIFICATION</scope>
</reference>
<dbReference type="InterPro" id="IPR051219">
    <property type="entry name" value="Heterochromatin_chromo-domain"/>
</dbReference>
<accession>A0A0N4ZWL6</accession>
<evidence type="ECO:0000256" key="3">
    <source>
        <dbReference type="SAM" id="MobiDB-lite"/>
    </source>
</evidence>
<dbReference type="Pfam" id="PF00385">
    <property type="entry name" value="Chromo"/>
    <property type="match status" value="1"/>
</dbReference>
<dbReference type="PANTHER" id="PTHR22812">
    <property type="entry name" value="CHROMOBOX PROTEIN"/>
    <property type="match status" value="1"/>
</dbReference>
<dbReference type="WBParaSite" id="PTRK_0001304600.1">
    <property type="protein sequence ID" value="PTRK_0001304600.1"/>
    <property type="gene ID" value="PTRK_0001304600"/>
</dbReference>
<dbReference type="InterPro" id="IPR023780">
    <property type="entry name" value="Chromo_domain"/>
</dbReference>
<evidence type="ECO:0000313" key="5">
    <source>
        <dbReference type="Proteomes" id="UP000038045"/>
    </source>
</evidence>
<feature type="domain" description="Chromo" evidence="4">
    <location>
        <begin position="90"/>
        <end position="144"/>
    </location>
</feature>
<feature type="region of interest" description="Disordered" evidence="3">
    <location>
        <begin position="1"/>
        <end position="21"/>
    </location>
</feature>
<dbReference type="SMART" id="SM00298">
    <property type="entry name" value="CHROMO"/>
    <property type="match status" value="1"/>
</dbReference>
<dbReference type="STRING" id="131310.A0A0N4ZWL6"/>
<evidence type="ECO:0000313" key="6">
    <source>
        <dbReference type="WBParaSite" id="PTRK_0001304600.1"/>
    </source>
</evidence>
<dbReference type="InterPro" id="IPR000953">
    <property type="entry name" value="Chromo/chromo_shadow_dom"/>
</dbReference>
<dbReference type="PROSITE" id="PS50013">
    <property type="entry name" value="CHROMO_2"/>
    <property type="match status" value="1"/>
</dbReference>
<name>A0A0N4ZWL6_PARTI</name>
<dbReference type="InterPro" id="IPR016197">
    <property type="entry name" value="Chromo-like_dom_sf"/>
</dbReference>
<dbReference type="Gene3D" id="2.40.50.40">
    <property type="match status" value="1"/>
</dbReference>
<sequence>MPPKRTKASTSRDKNNTKKFKERREVSIISKAISGNELIYEVVFDDSECSEWVSKKNIKNKSLIKSFEEKEKTDKEANGQINDSTEEVLYVVERIIDYRDINGVREYLCRWEGYDERDDTWQTADTFTNPKFVEEFEKSITPRK</sequence>
<keyword evidence="5" id="KW-1185">Reference proteome</keyword>
<evidence type="ECO:0000259" key="4">
    <source>
        <dbReference type="PROSITE" id="PS50013"/>
    </source>
</evidence>
<evidence type="ECO:0000256" key="2">
    <source>
        <dbReference type="ARBA" id="ARBA00023242"/>
    </source>
</evidence>
<protein>
    <submittedName>
        <fullName evidence="6">Chromo domain-containing protein</fullName>
    </submittedName>
</protein>
<dbReference type="SUPFAM" id="SSF54160">
    <property type="entry name" value="Chromo domain-like"/>
    <property type="match status" value="1"/>
</dbReference>
<dbReference type="GO" id="GO:0005634">
    <property type="term" value="C:nucleus"/>
    <property type="evidence" value="ECO:0007669"/>
    <property type="project" value="UniProtKB-SubCell"/>
</dbReference>
<organism evidence="5 6">
    <name type="scientific">Parastrongyloides trichosuri</name>
    <name type="common">Possum-specific nematode worm</name>
    <dbReference type="NCBI Taxonomy" id="131310"/>
    <lineage>
        <taxon>Eukaryota</taxon>
        <taxon>Metazoa</taxon>
        <taxon>Ecdysozoa</taxon>
        <taxon>Nematoda</taxon>
        <taxon>Chromadorea</taxon>
        <taxon>Rhabditida</taxon>
        <taxon>Tylenchina</taxon>
        <taxon>Panagrolaimomorpha</taxon>
        <taxon>Strongyloidoidea</taxon>
        <taxon>Strongyloididae</taxon>
        <taxon>Parastrongyloides</taxon>
    </lineage>
</organism>
<keyword evidence="2" id="KW-0539">Nucleus</keyword>
<proteinExistence type="predicted"/>
<evidence type="ECO:0000256" key="1">
    <source>
        <dbReference type="ARBA" id="ARBA00004123"/>
    </source>
</evidence>
<comment type="subcellular location">
    <subcellularLocation>
        <location evidence="1">Nucleus</location>
    </subcellularLocation>
</comment>